<evidence type="ECO:0000256" key="4">
    <source>
        <dbReference type="ARBA" id="ARBA00023015"/>
    </source>
</evidence>
<evidence type="ECO:0000256" key="1">
    <source>
        <dbReference type="ARBA" id="ARBA00004123"/>
    </source>
</evidence>
<evidence type="ECO:0000256" key="7">
    <source>
        <dbReference type="ARBA" id="ARBA00023242"/>
    </source>
</evidence>
<sequence length="962" mass="105753">MSTCCEADVKCIPSPRLCSQSGLMPELFISQCAALVGEDQPLCPDLPELDLSELDVSDLDADDFLGGLKWYSDQSEIISNQYANESTNLFEKIDEESEATLLAVLTESLDSIPVDEDGLPSFEALTEGDAGSTSEQSCRSAPDESPPASEAEEPSLLKKLLLAPANVQLSYSQYTGGDVQTRVATNQRIRPGAVVTKMESSLNGKPRGAPPPLGRTTRRPCSELLKYLTASDDTLHTKVQRGSRSRAGDASSSSPSSSSSSSLSSFASSSSSASSLYKKKSSQSSSSLSSSSQQHEQRQHQQQQQQQQHQEHQPQHHHYHHQEHYHRHHYQQQHQPGESKAAGEGGVADECAGRRRRRAHGADSTGQSKPTPPAFIAPTFPELECRPPREDGGLPAKPTTLPLPLTPESPNDHKESPFENKTIDRALSVELSGTPGLTPPTTPPHKVSQENPFKASVKSQLSSCASAALVGTGAHCSGPAPCFLAVGPVRKGPEETELFAQLCKVPALPLTVGEERRGKRPAPRLFGDHDYCQFASAKRNHPLCLGLMDSSFLGWRDSFGLPSPVSTSSFSAGQLPTLTSVDQALPLGEVGMQFEQPSHVRLAMASRKPLQDKDIRAELNKHFGHPKQAIYSDGAKAVPLVPENGCSGEEDYNDIPDSAWPGLPLEGVWDDSEEETERLFYPWEGSQLDPLFGDSPSGSPSSCSPSRSSVSPSVARASPSRSCWPRSASPSQSRSRSSSASHVPRRHSRSRSRSPRSCSSTRTRHFGDSGSYKARTPRSPHTQCHSSSRSPPTRRPRYDSYEEYQDERLKKEEHGQSCEKQEGETAEQREKQRQKAIEERRVVYVGRLRSDITWAELKRRFEVFGEMEECTVNLREDGDNFGFITYRYTCDAVAALENGHTLRRSKEPHFELCFGGQKHFCKENYTDLDAHCEDFDPASAKSKYDTMDFDSLLQEAQSSLRR</sequence>
<proteinExistence type="predicted"/>
<feature type="compositionally biased region" description="Low complexity" evidence="9">
    <location>
        <begin position="695"/>
        <end position="742"/>
    </location>
</feature>
<dbReference type="GO" id="GO:0005634">
    <property type="term" value="C:nucleus"/>
    <property type="evidence" value="ECO:0007669"/>
    <property type="project" value="UniProtKB-SubCell"/>
</dbReference>
<dbReference type="Proteomes" id="UP000694397">
    <property type="component" value="Chromosome 16"/>
</dbReference>
<dbReference type="SUPFAM" id="SSF54928">
    <property type="entry name" value="RNA-binding domain, RBD"/>
    <property type="match status" value="1"/>
</dbReference>
<evidence type="ECO:0000256" key="6">
    <source>
        <dbReference type="ARBA" id="ARBA00023163"/>
    </source>
</evidence>
<feature type="region of interest" description="Disordered" evidence="9">
    <location>
        <begin position="194"/>
        <end position="219"/>
    </location>
</feature>
<dbReference type="Ensembl" id="ENSSFOT00015002464.2">
    <property type="protein sequence ID" value="ENSSFOP00015002420.2"/>
    <property type="gene ID" value="ENSSFOG00015001633.2"/>
</dbReference>
<dbReference type="PANTHER" id="PTHR15528:SF10">
    <property type="entry name" value="PEROXISOME PROLIFERATOR-ACTIVATED RECEPTOR GAMMA COACTIVATOR 1-ALPHA"/>
    <property type="match status" value="1"/>
</dbReference>
<evidence type="ECO:0000313" key="11">
    <source>
        <dbReference type="Ensembl" id="ENSSFOP00015002420.2"/>
    </source>
</evidence>
<evidence type="ECO:0000256" key="9">
    <source>
        <dbReference type="SAM" id="MobiDB-lite"/>
    </source>
</evidence>
<accession>A0A8C9R1B3</accession>
<evidence type="ECO:0000256" key="5">
    <source>
        <dbReference type="ARBA" id="ARBA00023159"/>
    </source>
</evidence>
<evidence type="ECO:0000259" key="10">
    <source>
        <dbReference type="PROSITE" id="PS50102"/>
    </source>
</evidence>
<dbReference type="InterPro" id="IPR000504">
    <property type="entry name" value="RRM_dom"/>
</dbReference>
<evidence type="ECO:0000256" key="8">
    <source>
        <dbReference type="PROSITE-ProRule" id="PRU00176"/>
    </source>
</evidence>
<feature type="region of interest" description="Disordered" evidence="9">
    <location>
        <begin position="232"/>
        <end position="418"/>
    </location>
</feature>
<dbReference type="GO" id="GO:0003723">
    <property type="term" value="F:RNA binding"/>
    <property type="evidence" value="ECO:0007669"/>
    <property type="project" value="UniProtKB-UniRule"/>
</dbReference>
<keyword evidence="3 8" id="KW-0694">RNA-binding</keyword>
<keyword evidence="2" id="KW-0597">Phosphoprotein</keyword>
<dbReference type="SMART" id="SM00360">
    <property type="entry name" value="RRM"/>
    <property type="match status" value="1"/>
</dbReference>
<dbReference type="Gene3D" id="3.30.70.330">
    <property type="match status" value="1"/>
</dbReference>
<dbReference type="GO" id="GO:0045944">
    <property type="term" value="P:positive regulation of transcription by RNA polymerase II"/>
    <property type="evidence" value="ECO:0007669"/>
    <property type="project" value="TreeGrafter"/>
</dbReference>
<evidence type="ECO:0000256" key="2">
    <source>
        <dbReference type="ARBA" id="ARBA00022553"/>
    </source>
</evidence>
<feature type="compositionally biased region" description="Basic and acidic residues" evidence="9">
    <location>
        <begin position="383"/>
        <end position="392"/>
    </location>
</feature>
<dbReference type="GO" id="GO:0003712">
    <property type="term" value="F:transcription coregulator activity"/>
    <property type="evidence" value="ECO:0007669"/>
    <property type="project" value="InterPro"/>
</dbReference>
<dbReference type="GeneTree" id="ENSGT00950000183137"/>
<feature type="region of interest" description="Disordered" evidence="9">
    <location>
        <begin position="115"/>
        <end position="153"/>
    </location>
</feature>
<feature type="region of interest" description="Disordered" evidence="9">
    <location>
        <begin position="690"/>
        <end position="835"/>
    </location>
</feature>
<dbReference type="InterPro" id="IPR012677">
    <property type="entry name" value="Nucleotide-bd_a/b_plait_sf"/>
</dbReference>
<feature type="compositionally biased region" description="Basic residues" evidence="9">
    <location>
        <begin position="315"/>
        <end position="331"/>
    </location>
</feature>
<feature type="region of interest" description="Disordered" evidence="9">
    <location>
        <begin position="646"/>
        <end position="667"/>
    </location>
</feature>
<feature type="compositionally biased region" description="Low complexity" evidence="9">
    <location>
        <begin position="250"/>
        <end position="308"/>
    </location>
</feature>
<evidence type="ECO:0000313" key="12">
    <source>
        <dbReference type="Proteomes" id="UP000694397"/>
    </source>
</evidence>
<keyword evidence="4" id="KW-0805">Transcription regulation</keyword>
<comment type="subcellular location">
    <subcellularLocation>
        <location evidence="1">Nucleus</location>
    </subcellularLocation>
</comment>
<feature type="domain" description="RRM" evidence="10">
    <location>
        <begin position="841"/>
        <end position="907"/>
    </location>
</feature>
<dbReference type="PANTHER" id="PTHR15528">
    <property type="entry name" value="PEROXISOME PROLIFERATOR ACTIVATED RECEPTOR GAMMA COACTIVATOR 1 PGC-1 -RELATED"/>
    <property type="match status" value="1"/>
</dbReference>
<gene>
    <name evidence="11" type="primary">PPARGC1A</name>
</gene>
<reference evidence="11" key="3">
    <citation type="submission" date="2025-09" db="UniProtKB">
        <authorList>
            <consortium name="Ensembl"/>
        </authorList>
    </citation>
    <scope>IDENTIFICATION</scope>
</reference>
<keyword evidence="6" id="KW-0804">Transcription</keyword>
<evidence type="ECO:0000256" key="3">
    <source>
        <dbReference type="ARBA" id="ARBA00022884"/>
    </source>
</evidence>
<reference evidence="11 12" key="1">
    <citation type="submission" date="2019-04" db="EMBL/GenBank/DDBJ databases">
        <authorList>
            <consortium name="Wellcome Sanger Institute Data Sharing"/>
        </authorList>
    </citation>
    <scope>NUCLEOTIDE SEQUENCE [LARGE SCALE GENOMIC DNA]</scope>
</reference>
<dbReference type="OrthoDB" id="10047851at2759"/>
<keyword evidence="12" id="KW-1185">Reference proteome</keyword>
<protein>
    <submittedName>
        <fullName evidence="11">PPARG coactivator 1 alpha</fullName>
    </submittedName>
</protein>
<dbReference type="Pfam" id="PF00076">
    <property type="entry name" value="RRM_1"/>
    <property type="match status" value="1"/>
</dbReference>
<feature type="compositionally biased region" description="Basic residues" evidence="9">
    <location>
        <begin position="743"/>
        <end position="754"/>
    </location>
</feature>
<organism evidence="11 12">
    <name type="scientific">Scleropages formosus</name>
    <name type="common">Asian bonytongue</name>
    <name type="synonym">Osteoglossum formosum</name>
    <dbReference type="NCBI Taxonomy" id="113540"/>
    <lineage>
        <taxon>Eukaryota</taxon>
        <taxon>Metazoa</taxon>
        <taxon>Chordata</taxon>
        <taxon>Craniata</taxon>
        <taxon>Vertebrata</taxon>
        <taxon>Euteleostomi</taxon>
        <taxon>Actinopterygii</taxon>
        <taxon>Neopterygii</taxon>
        <taxon>Teleostei</taxon>
        <taxon>Osteoglossocephala</taxon>
        <taxon>Osteoglossomorpha</taxon>
        <taxon>Osteoglossiformes</taxon>
        <taxon>Osteoglossidae</taxon>
        <taxon>Scleropages</taxon>
    </lineage>
</organism>
<dbReference type="AlphaFoldDB" id="A0A8C9R1B3"/>
<dbReference type="InterPro" id="IPR035979">
    <property type="entry name" value="RBD_domain_sf"/>
</dbReference>
<reference evidence="11" key="2">
    <citation type="submission" date="2025-08" db="UniProtKB">
        <authorList>
            <consortium name="Ensembl"/>
        </authorList>
    </citation>
    <scope>IDENTIFICATION</scope>
</reference>
<dbReference type="InterPro" id="IPR034605">
    <property type="entry name" value="PGC-1"/>
</dbReference>
<keyword evidence="5" id="KW-0010">Activator</keyword>
<dbReference type="PROSITE" id="PS50102">
    <property type="entry name" value="RRM"/>
    <property type="match status" value="1"/>
</dbReference>
<feature type="compositionally biased region" description="Basic and acidic residues" evidence="9">
    <location>
        <begin position="796"/>
        <end position="835"/>
    </location>
</feature>
<keyword evidence="7" id="KW-0539">Nucleus</keyword>
<name>A0A8C9R1B3_SCLFO</name>